<reference evidence="1 2" key="1">
    <citation type="submission" date="2018-10" db="EMBL/GenBank/DDBJ databases">
        <title>Genomic Encyclopedia of Archaeal and Bacterial Type Strains, Phase II (KMG-II): from individual species to whole genera.</title>
        <authorList>
            <person name="Goeker M."/>
        </authorList>
    </citation>
    <scope>NUCLEOTIDE SEQUENCE [LARGE SCALE GENOMIC DNA]</scope>
    <source>
        <strain evidence="1 2">DSM 29466</strain>
    </source>
</reference>
<comment type="caution">
    <text evidence="1">The sequence shown here is derived from an EMBL/GenBank/DDBJ whole genome shotgun (WGS) entry which is preliminary data.</text>
</comment>
<protein>
    <recommendedName>
        <fullName evidence="3">Acetyltransferase (GNAT) family protein</fullName>
    </recommendedName>
</protein>
<dbReference type="EMBL" id="RCCE01000003">
    <property type="protein sequence ID" value="RLJ51509.1"/>
    <property type="molecule type" value="Genomic_DNA"/>
</dbReference>
<dbReference type="Proteomes" id="UP000269157">
    <property type="component" value="Unassembled WGS sequence"/>
</dbReference>
<accession>A0A497WNI3</accession>
<evidence type="ECO:0000313" key="1">
    <source>
        <dbReference type="EMBL" id="RLJ51509.1"/>
    </source>
</evidence>
<name>A0A497WNI3_9RHOB</name>
<evidence type="ECO:0000313" key="2">
    <source>
        <dbReference type="Proteomes" id="UP000269157"/>
    </source>
</evidence>
<organism evidence="1 2">
    <name type="scientific">Litoreibacter meonggei</name>
    <dbReference type="NCBI Taxonomy" id="1049199"/>
    <lineage>
        <taxon>Bacteria</taxon>
        <taxon>Pseudomonadati</taxon>
        <taxon>Pseudomonadota</taxon>
        <taxon>Alphaproteobacteria</taxon>
        <taxon>Rhodobacterales</taxon>
        <taxon>Roseobacteraceae</taxon>
        <taxon>Litoreibacter</taxon>
    </lineage>
</organism>
<gene>
    <name evidence="1" type="ORF">BCF46_1722</name>
</gene>
<keyword evidence="2" id="KW-1185">Reference proteome</keyword>
<dbReference type="AlphaFoldDB" id="A0A497WNI3"/>
<evidence type="ECO:0008006" key="3">
    <source>
        <dbReference type="Google" id="ProtNLM"/>
    </source>
</evidence>
<proteinExistence type="predicted"/>
<sequence length="50" mass="5548">MTIRNATPSDASSMAAISMEVWIGTYLKRGVSALFAEYALKTFTFERRAS</sequence>